<keyword evidence="4" id="KW-0489">Methyltransferase</keyword>
<dbReference type="OrthoDB" id="9784823at2"/>
<dbReference type="GO" id="GO:0008168">
    <property type="term" value="F:methyltransferase activity"/>
    <property type="evidence" value="ECO:0007669"/>
    <property type="project" value="UniProtKB-KW"/>
</dbReference>
<keyword evidence="5" id="KW-1185">Reference proteome</keyword>
<feature type="domain" description="N6 adenine-specific DNA methyltransferase N-terminal" evidence="3">
    <location>
        <begin position="14"/>
        <end position="52"/>
    </location>
</feature>
<dbReference type="InterPro" id="IPR038333">
    <property type="entry name" value="T1MK-like_N_sf"/>
</dbReference>
<evidence type="ECO:0000256" key="1">
    <source>
        <dbReference type="ARBA" id="ARBA00006594"/>
    </source>
</evidence>
<dbReference type="EMBL" id="VIGX01000290">
    <property type="protein sequence ID" value="TWS20309.1"/>
    <property type="molecule type" value="Genomic_DNA"/>
</dbReference>
<evidence type="ECO:0000256" key="2">
    <source>
        <dbReference type="ARBA" id="ARBA00022747"/>
    </source>
</evidence>
<gene>
    <name evidence="4" type="ORF">FK530_25445</name>
</gene>
<comment type="caution">
    <text evidence="4">The sequence shown here is derived from an EMBL/GenBank/DDBJ whole genome shotgun (WGS) entry which is preliminary data.</text>
</comment>
<evidence type="ECO:0000313" key="4">
    <source>
        <dbReference type="EMBL" id="TWS20309.1"/>
    </source>
</evidence>
<dbReference type="InterPro" id="IPR029063">
    <property type="entry name" value="SAM-dependent_MTases_sf"/>
</dbReference>
<dbReference type="Pfam" id="PF12161">
    <property type="entry name" value="HsdM_N"/>
    <property type="match status" value="1"/>
</dbReference>
<proteinExistence type="inferred from homology"/>
<dbReference type="GO" id="GO:0032259">
    <property type="term" value="P:methylation"/>
    <property type="evidence" value="ECO:0007669"/>
    <property type="project" value="UniProtKB-KW"/>
</dbReference>
<keyword evidence="4" id="KW-0808">Transferase</keyword>
<dbReference type="Proteomes" id="UP000319375">
    <property type="component" value="Unassembled WGS sequence"/>
</dbReference>
<accession>A0A5C5RAY2</accession>
<dbReference type="RefSeq" id="WP_146489536.1">
    <property type="nucleotide sequence ID" value="NZ_VIGX01000290.1"/>
</dbReference>
<reference evidence="4 5" key="1">
    <citation type="submission" date="2019-06" db="EMBL/GenBank/DDBJ databases">
        <title>Tsukamurella conjunctivitidis sp. nov., Tsukamurella assacharolytica sp. nov. and Tsukamurella sputae sp. nov. isolated from patients with conjunctivitis, bacteraemia (lymphoma) and respiratory infection (sputum) in Hong Kong.</title>
        <authorList>
            <person name="Teng J.L.L."/>
            <person name="Lee H.H."/>
            <person name="Fong J.Y.H."/>
            <person name="Fok K.M.N."/>
            <person name="Lau S.K.P."/>
            <person name="Woo P.C.Y."/>
        </authorList>
    </citation>
    <scope>NUCLEOTIDE SEQUENCE [LARGE SCALE GENOMIC DNA]</scope>
    <source>
        <strain evidence="4 5">HKU72</strain>
    </source>
</reference>
<comment type="similarity">
    <text evidence="1">Belongs to the N(4)/N(6)-methyltransferase family.</text>
</comment>
<dbReference type="AlphaFoldDB" id="A0A5C5RAY2"/>
<feature type="non-terminal residue" evidence="4">
    <location>
        <position position="52"/>
    </location>
</feature>
<dbReference type="InterPro" id="IPR022749">
    <property type="entry name" value="D12N6_MeTrfase_N"/>
</dbReference>
<keyword evidence="2" id="KW-0680">Restriction system</keyword>
<sequence>MARRAAKAKPAKTLEQTLWDAADKLRGNQEPSEYKHVVLGLVFLKYVSDRFE</sequence>
<dbReference type="Gene3D" id="1.20.1260.30">
    <property type="match status" value="1"/>
</dbReference>
<protein>
    <submittedName>
        <fullName evidence="4">SAM-dependent DNA methyltransferase</fullName>
    </submittedName>
</protein>
<evidence type="ECO:0000259" key="3">
    <source>
        <dbReference type="Pfam" id="PF12161"/>
    </source>
</evidence>
<name>A0A5C5RAY2_9ACTN</name>
<dbReference type="GO" id="GO:0009307">
    <property type="term" value="P:DNA restriction-modification system"/>
    <property type="evidence" value="ECO:0007669"/>
    <property type="project" value="UniProtKB-KW"/>
</dbReference>
<dbReference type="SUPFAM" id="SSF53335">
    <property type="entry name" value="S-adenosyl-L-methionine-dependent methyltransferases"/>
    <property type="match status" value="1"/>
</dbReference>
<evidence type="ECO:0000313" key="5">
    <source>
        <dbReference type="Proteomes" id="UP000319375"/>
    </source>
</evidence>
<organism evidence="4 5">
    <name type="scientific">Tsukamurella conjunctivitidis</name>
    <dbReference type="NCBI Taxonomy" id="2592068"/>
    <lineage>
        <taxon>Bacteria</taxon>
        <taxon>Bacillati</taxon>
        <taxon>Actinomycetota</taxon>
        <taxon>Actinomycetes</taxon>
        <taxon>Mycobacteriales</taxon>
        <taxon>Tsukamurellaceae</taxon>
        <taxon>Tsukamurella</taxon>
    </lineage>
</organism>